<evidence type="ECO:0000259" key="1">
    <source>
        <dbReference type="Pfam" id="PF01551"/>
    </source>
</evidence>
<dbReference type="Gene3D" id="2.30.30.40">
    <property type="entry name" value="SH3 Domains"/>
    <property type="match status" value="1"/>
</dbReference>
<dbReference type="EMBL" id="CP030104">
    <property type="protein sequence ID" value="AWX46124.1"/>
    <property type="molecule type" value="Genomic_DNA"/>
</dbReference>
<reference evidence="2 3" key="1">
    <citation type="submission" date="2018-06" db="EMBL/GenBank/DDBJ databases">
        <title>Spongiibacterium sp. HME9304 Genome sequencing and assembly.</title>
        <authorList>
            <person name="Kang H."/>
            <person name="Kim H."/>
            <person name="Joh K."/>
        </authorList>
    </citation>
    <scope>NUCLEOTIDE SEQUENCE [LARGE SCALE GENOMIC DNA]</scope>
    <source>
        <strain evidence="2 3">HME9304</strain>
    </source>
</reference>
<feature type="domain" description="M23ase beta-sheet core" evidence="1">
    <location>
        <begin position="216"/>
        <end position="314"/>
    </location>
</feature>
<dbReference type="AlphaFoldDB" id="A0A2Z4LX81"/>
<dbReference type="CDD" id="cd12797">
    <property type="entry name" value="M23_peptidase"/>
    <property type="match status" value="1"/>
</dbReference>
<proteinExistence type="predicted"/>
<name>A0A2Z4LX81_9FLAO</name>
<dbReference type="GO" id="GO:0004222">
    <property type="term" value="F:metalloendopeptidase activity"/>
    <property type="evidence" value="ECO:0007669"/>
    <property type="project" value="TreeGrafter"/>
</dbReference>
<dbReference type="KEGG" id="spon:HME9304_03156"/>
<evidence type="ECO:0000313" key="2">
    <source>
        <dbReference type="EMBL" id="AWX46124.1"/>
    </source>
</evidence>
<dbReference type="InterPro" id="IPR016047">
    <property type="entry name" value="M23ase_b-sheet_dom"/>
</dbReference>
<dbReference type="Pfam" id="PF01551">
    <property type="entry name" value="Peptidase_M23"/>
    <property type="match status" value="1"/>
</dbReference>
<dbReference type="PANTHER" id="PTHR21666">
    <property type="entry name" value="PEPTIDASE-RELATED"/>
    <property type="match status" value="1"/>
</dbReference>
<dbReference type="PANTHER" id="PTHR21666:SF268">
    <property type="entry name" value="PEPTIDASE M23 DOMAIN-CONTAINING PROTEIN"/>
    <property type="match status" value="1"/>
</dbReference>
<dbReference type="InterPro" id="IPR050570">
    <property type="entry name" value="Cell_wall_metabolism_enzyme"/>
</dbReference>
<evidence type="ECO:0000313" key="3">
    <source>
        <dbReference type="Proteomes" id="UP000248536"/>
    </source>
</evidence>
<gene>
    <name evidence="2" type="ORF">HME9304_03156</name>
</gene>
<dbReference type="InterPro" id="IPR011055">
    <property type="entry name" value="Dup_hybrid_motif"/>
</dbReference>
<keyword evidence="3" id="KW-1185">Reference proteome</keyword>
<dbReference type="Gene3D" id="2.70.70.10">
    <property type="entry name" value="Glucose Permease (Domain IIA)"/>
    <property type="match status" value="1"/>
</dbReference>
<organism evidence="2 3">
    <name type="scientific">Flagellimonas maritima</name>
    <dbReference type="NCBI Taxonomy" id="1383885"/>
    <lineage>
        <taxon>Bacteria</taxon>
        <taxon>Pseudomonadati</taxon>
        <taxon>Bacteroidota</taxon>
        <taxon>Flavobacteriia</taxon>
        <taxon>Flavobacteriales</taxon>
        <taxon>Flavobacteriaceae</taxon>
        <taxon>Flagellimonas</taxon>
    </lineage>
</organism>
<sequence length="397" mass="44194">MDGWCKIIVPNFIRIRSHWLSMRKFCIIIILIIAVVSCKKLTEATDLITRPSAREVYARNFEGDTVIFPKWERAFKKGLRDSLQIALPYLEKGLFRPANMTVHSYTVILKEGENFMLSVETDSIDEKVFLDVFDWTPAEPNQSKKIIENRPGEKSISFYVKKSGVYKILVQPEISLYSNFKILAKRNPSYAFPVLGKGNRSIQSFWGAPKGGGTRSHKGIDIFAKRGTPIIAVVKGSVSSVGERGLGGKQVWLSDGLFGNSLYYAHLDSIAVRSGQRVQIGDTLGFVGNTGNAKTTSPHLHFGIYKRFGGAVDPLPFVKKQEPISDFDLVASIPLENGIISSGKANLRVSNSSKAKKVGELVRRDSVTVMGLTKDWTHVLTKEGQKAFLYRSLISPY</sequence>
<dbReference type="Proteomes" id="UP000248536">
    <property type="component" value="Chromosome"/>
</dbReference>
<accession>A0A2Z4LX81</accession>
<dbReference type="SUPFAM" id="SSF51261">
    <property type="entry name" value="Duplicated hybrid motif"/>
    <property type="match status" value="1"/>
</dbReference>
<protein>
    <submittedName>
        <fullName evidence="2">Putative tape measure protein</fullName>
    </submittedName>
</protein>